<dbReference type="Gene3D" id="3.30.300.30">
    <property type="match status" value="1"/>
</dbReference>
<evidence type="ECO:0000256" key="5">
    <source>
        <dbReference type="ARBA" id="ARBA00022692"/>
    </source>
</evidence>
<keyword evidence="4" id="KW-1003">Cell membrane</keyword>
<evidence type="ECO:0000256" key="4">
    <source>
        <dbReference type="ARBA" id="ARBA00022475"/>
    </source>
</evidence>
<comment type="caution">
    <text evidence="13">The sequence shown here is derived from an EMBL/GenBank/DDBJ whole genome shotgun (WGS) entry which is preliminary data.</text>
</comment>
<keyword evidence="13" id="KW-0282">Flagellum</keyword>
<feature type="transmembrane region" description="Helical" evidence="10">
    <location>
        <begin position="26"/>
        <end position="46"/>
    </location>
</feature>
<proteinExistence type="inferred from homology"/>
<dbReference type="InterPro" id="IPR043427">
    <property type="entry name" value="YscJ/FliF"/>
</dbReference>
<dbReference type="GO" id="GO:0071973">
    <property type="term" value="P:bacterial-type flagellum-dependent cell motility"/>
    <property type="evidence" value="ECO:0007669"/>
    <property type="project" value="InterPro"/>
</dbReference>
<organism evidence="13 14">
    <name type="scientific">Kineothrix alysoides</name>
    <dbReference type="NCBI Taxonomy" id="1469948"/>
    <lineage>
        <taxon>Bacteria</taxon>
        <taxon>Bacillati</taxon>
        <taxon>Bacillota</taxon>
        <taxon>Clostridia</taxon>
        <taxon>Lachnospirales</taxon>
        <taxon>Lachnospiraceae</taxon>
        <taxon>Kineothrix</taxon>
    </lineage>
</organism>
<dbReference type="GO" id="GO:0005886">
    <property type="term" value="C:plasma membrane"/>
    <property type="evidence" value="ECO:0007669"/>
    <property type="project" value="UniProtKB-SubCell"/>
</dbReference>
<dbReference type="PANTHER" id="PTHR30046:SF0">
    <property type="entry name" value="FLAGELLAR M-RING PROTEIN"/>
    <property type="match status" value="1"/>
</dbReference>
<dbReference type="STRING" id="1469948.GCA_000732725_01579"/>
<dbReference type="Pfam" id="PF08345">
    <property type="entry name" value="YscJ_FliF_C"/>
    <property type="match status" value="1"/>
</dbReference>
<dbReference type="InterPro" id="IPR006182">
    <property type="entry name" value="FliF_N_dom"/>
</dbReference>
<dbReference type="Pfam" id="PF01514">
    <property type="entry name" value="YscJ_FliF"/>
    <property type="match status" value="1"/>
</dbReference>
<dbReference type="GO" id="GO:0003774">
    <property type="term" value="F:cytoskeletal motor activity"/>
    <property type="evidence" value="ECO:0007669"/>
    <property type="project" value="InterPro"/>
</dbReference>
<comment type="similarity">
    <text evidence="3">Belongs to the FliF family.</text>
</comment>
<keyword evidence="7 10" id="KW-0472">Membrane</keyword>
<dbReference type="InterPro" id="IPR045851">
    <property type="entry name" value="AMP-bd_C_sf"/>
</dbReference>
<feature type="domain" description="Flagellar M-ring C-terminal" evidence="12">
    <location>
        <begin position="260"/>
        <end position="426"/>
    </location>
</feature>
<dbReference type="InterPro" id="IPR013556">
    <property type="entry name" value="Flag_M-ring_C"/>
</dbReference>
<keyword evidence="14" id="KW-1185">Reference proteome</keyword>
<evidence type="ECO:0000256" key="7">
    <source>
        <dbReference type="ARBA" id="ARBA00023136"/>
    </source>
</evidence>
<keyword evidence="13" id="KW-0969">Cilium</keyword>
<evidence type="ECO:0000313" key="14">
    <source>
        <dbReference type="Proteomes" id="UP000295718"/>
    </source>
</evidence>
<dbReference type="RefSeq" id="WP_031390294.1">
    <property type="nucleotide sequence ID" value="NZ_JPNB01000001.1"/>
</dbReference>
<evidence type="ECO:0000256" key="3">
    <source>
        <dbReference type="ARBA" id="ARBA00007971"/>
    </source>
</evidence>
<dbReference type="PANTHER" id="PTHR30046">
    <property type="entry name" value="FLAGELLAR M-RING PROTEIN"/>
    <property type="match status" value="1"/>
</dbReference>
<name>A0A4R1QRZ6_9FIRM</name>
<feature type="domain" description="Flagellar M-ring N-terminal" evidence="11">
    <location>
        <begin position="46"/>
        <end position="219"/>
    </location>
</feature>
<keyword evidence="13" id="KW-0966">Cell projection</keyword>
<dbReference type="EMBL" id="SLUO01000011">
    <property type="protein sequence ID" value="TCL56598.1"/>
    <property type="molecule type" value="Genomic_DNA"/>
</dbReference>
<evidence type="ECO:0000259" key="11">
    <source>
        <dbReference type="Pfam" id="PF01514"/>
    </source>
</evidence>
<feature type="compositionally biased region" description="Polar residues" evidence="9">
    <location>
        <begin position="300"/>
        <end position="319"/>
    </location>
</feature>
<accession>A0A4R1QRZ6</accession>
<dbReference type="AlphaFoldDB" id="A0A4R1QRZ6"/>
<evidence type="ECO:0000256" key="2">
    <source>
        <dbReference type="ARBA" id="ARBA00004651"/>
    </source>
</evidence>
<evidence type="ECO:0000256" key="6">
    <source>
        <dbReference type="ARBA" id="ARBA00022989"/>
    </source>
</evidence>
<comment type="subcellular location">
    <subcellularLocation>
        <location evidence="1">Bacterial flagellum basal body</location>
    </subcellularLocation>
    <subcellularLocation>
        <location evidence="2">Cell membrane</location>
        <topology evidence="2">Multi-pass membrane protein</topology>
    </subcellularLocation>
</comment>
<keyword evidence="5 10" id="KW-0812">Transmembrane</keyword>
<protein>
    <submittedName>
        <fullName evidence="13">Flagellar M-ring protein FliF</fullName>
    </submittedName>
</protein>
<reference evidence="13 14" key="1">
    <citation type="submission" date="2019-03" db="EMBL/GenBank/DDBJ databases">
        <title>Genomic Encyclopedia of Type Strains, Phase IV (KMG-IV): sequencing the most valuable type-strain genomes for metagenomic binning, comparative biology and taxonomic classification.</title>
        <authorList>
            <person name="Goeker M."/>
        </authorList>
    </citation>
    <scope>NUCLEOTIDE SEQUENCE [LARGE SCALE GENOMIC DNA]</scope>
    <source>
        <strain evidence="13 14">DSM 100556</strain>
    </source>
</reference>
<sequence length="532" mass="58052">MADKVKELLDKVLEWWNKFTAKQKTIIISASAGIILIIAILIAFLTRPQYVLLLNCETTKEAAEVTELLDGGSINYQVSDDGYQIEVLKSQQSDANLLLGANDIQSAAYSIDNVTSGGFSTTESDKQKKYQLYMETRLEKEFIEKFSAIKSASVELSIPENDGTLISTEEEAFASILLQLNGEFTTDNAAYLARAVATAIGNTTTNNVVILDTEGNMLFSGDDNYTTSGLANSQLNVKTQAESLVKNEVKRVLLGTKEFDNIEVASNLVLDFSTTDTTEHTYTPADGQTQGVLSHEDVYSSDSTNSNGGVPGTDSNDQTTYVMTDNANSSSTVTEESRDYLPNETITNASTPAGRIDYDASSVSVTGIVYNVVREDDAKSQGLLDGISWGEYKAANTGRTKVDVEAEMYNVVANATGINADAITIVAYSENVFFDSEGLNVTATDVIQILLVVVILALLAFVILRSMRGEKERDVEEELSVESLLQSTPIVELESILPENESETRKMIDRFVNENPEAAASLLRNWLNEDWG</sequence>
<evidence type="ECO:0000256" key="8">
    <source>
        <dbReference type="ARBA" id="ARBA00023143"/>
    </source>
</evidence>
<evidence type="ECO:0000256" key="1">
    <source>
        <dbReference type="ARBA" id="ARBA00004117"/>
    </source>
</evidence>
<evidence type="ECO:0000256" key="10">
    <source>
        <dbReference type="SAM" id="Phobius"/>
    </source>
</evidence>
<dbReference type="NCBIfam" id="TIGR00206">
    <property type="entry name" value="fliF"/>
    <property type="match status" value="1"/>
</dbReference>
<keyword evidence="6 10" id="KW-1133">Transmembrane helix</keyword>
<evidence type="ECO:0000256" key="9">
    <source>
        <dbReference type="SAM" id="MobiDB-lite"/>
    </source>
</evidence>
<evidence type="ECO:0000313" key="13">
    <source>
        <dbReference type="EMBL" id="TCL56598.1"/>
    </source>
</evidence>
<dbReference type="GO" id="GO:0009431">
    <property type="term" value="C:bacterial-type flagellum basal body, MS ring"/>
    <property type="evidence" value="ECO:0007669"/>
    <property type="project" value="InterPro"/>
</dbReference>
<keyword evidence="8" id="KW-0975">Bacterial flagellum</keyword>
<dbReference type="InterPro" id="IPR000067">
    <property type="entry name" value="FlgMring_FliF"/>
</dbReference>
<dbReference type="OrthoDB" id="9807026at2"/>
<dbReference type="Proteomes" id="UP000295718">
    <property type="component" value="Unassembled WGS sequence"/>
</dbReference>
<evidence type="ECO:0000259" key="12">
    <source>
        <dbReference type="Pfam" id="PF08345"/>
    </source>
</evidence>
<feature type="region of interest" description="Disordered" evidence="9">
    <location>
        <begin position="281"/>
        <end position="319"/>
    </location>
</feature>
<gene>
    <name evidence="13" type="ORF">EDD76_11192</name>
</gene>
<feature type="transmembrane region" description="Helical" evidence="10">
    <location>
        <begin position="446"/>
        <end position="464"/>
    </location>
</feature>